<feature type="transmembrane region" description="Helical" evidence="8">
    <location>
        <begin position="130"/>
        <end position="151"/>
    </location>
</feature>
<keyword evidence="5 8" id="KW-0812">Transmembrane</keyword>
<dbReference type="eggNOG" id="COG0609">
    <property type="taxonomic scope" value="Bacteria"/>
</dbReference>
<dbReference type="STRING" id="1293054.HSACCH_00728"/>
<dbReference type="AlphaFoldDB" id="M5DZL9"/>
<evidence type="ECO:0000256" key="1">
    <source>
        <dbReference type="ARBA" id="ARBA00004651"/>
    </source>
</evidence>
<comment type="subcellular location">
    <subcellularLocation>
        <location evidence="1">Cell membrane</location>
        <topology evidence="1">Multi-pass membrane protein</topology>
    </subcellularLocation>
</comment>
<dbReference type="FunCoup" id="M5DZL9">
    <property type="interactions" value="35"/>
</dbReference>
<feature type="transmembrane region" description="Helical" evidence="8">
    <location>
        <begin position="76"/>
        <end position="94"/>
    </location>
</feature>
<dbReference type="GO" id="GO:0005886">
    <property type="term" value="C:plasma membrane"/>
    <property type="evidence" value="ECO:0007669"/>
    <property type="project" value="UniProtKB-SubCell"/>
</dbReference>
<feature type="transmembrane region" description="Helical" evidence="8">
    <location>
        <begin position="208"/>
        <end position="226"/>
    </location>
</feature>
<evidence type="ECO:0000256" key="4">
    <source>
        <dbReference type="ARBA" id="ARBA00022475"/>
    </source>
</evidence>
<dbReference type="GO" id="GO:0022857">
    <property type="term" value="F:transmembrane transporter activity"/>
    <property type="evidence" value="ECO:0007669"/>
    <property type="project" value="InterPro"/>
</dbReference>
<feature type="transmembrane region" description="Helical" evidence="8">
    <location>
        <begin position="290"/>
        <end position="311"/>
    </location>
</feature>
<evidence type="ECO:0000313" key="9">
    <source>
        <dbReference type="EMBL" id="CCU78579.1"/>
    </source>
</evidence>
<dbReference type="FunFam" id="1.10.3470.10:FF:000001">
    <property type="entry name" value="Vitamin B12 ABC transporter permease BtuC"/>
    <property type="match status" value="1"/>
</dbReference>
<dbReference type="InterPro" id="IPR000522">
    <property type="entry name" value="ABC_transptr_permease_BtuC"/>
</dbReference>
<proteinExistence type="inferred from homology"/>
<dbReference type="CDD" id="cd06550">
    <property type="entry name" value="TM_ABC_iron-siderophores_like"/>
    <property type="match status" value="1"/>
</dbReference>
<protein>
    <submittedName>
        <fullName evidence="9">Iron (III) dicitrate transport system (Permease)</fullName>
    </submittedName>
</protein>
<dbReference type="Pfam" id="PF01032">
    <property type="entry name" value="FecCD"/>
    <property type="match status" value="1"/>
</dbReference>
<organism evidence="9 10">
    <name type="scientific">Halanaerobium saccharolyticum subsp. saccharolyticum DSM 6643</name>
    <dbReference type="NCBI Taxonomy" id="1293054"/>
    <lineage>
        <taxon>Bacteria</taxon>
        <taxon>Bacillati</taxon>
        <taxon>Bacillota</taxon>
        <taxon>Clostridia</taxon>
        <taxon>Halanaerobiales</taxon>
        <taxon>Halanaerobiaceae</taxon>
        <taxon>Halanaerobium</taxon>
    </lineage>
</organism>
<gene>
    <name evidence="9" type="ORF">HSACCH_00728</name>
</gene>
<dbReference type="Proteomes" id="UP000012063">
    <property type="component" value="Unassembled WGS sequence"/>
</dbReference>
<dbReference type="InterPro" id="IPR037294">
    <property type="entry name" value="ABC_BtuC-like"/>
</dbReference>
<dbReference type="InParanoid" id="M5DZL9"/>
<keyword evidence="7 8" id="KW-0472">Membrane</keyword>
<feature type="transmembrane region" description="Helical" evidence="8">
    <location>
        <begin position="251"/>
        <end position="278"/>
    </location>
</feature>
<evidence type="ECO:0000256" key="3">
    <source>
        <dbReference type="ARBA" id="ARBA00022448"/>
    </source>
</evidence>
<evidence type="ECO:0000256" key="6">
    <source>
        <dbReference type="ARBA" id="ARBA00022989"/>
    </source>
</evidence>
<dbReference type="EMBL" id="CAUI01000005">
    <property type="protein sequence ID" value="CCU78579.1"/>
    <property type="molecule type" value="Genomic_DNA"/>
</dbReference>
<evidence type="ECO:0000256" key="8">
    <source>
        <dbReference type="SAM" id="Phobius"/>
    </source>
</evidence>
<sequence>MFTLSGGGLKLMLKNLKISQELILIFGLILLAGLIFILSLSFGSSYISPVTVISHFLGLEAGSYNFTINILRLPRTLMAFLVGAALSVSGLILQANIKNPLASPDIIGITGGASAGAVIYLSFFSADYGIAGLPFAAILGAAVVSTLIYFLAWQKGVSSIRLVLIGIGIAAAVDALVTMIIVFSPISTTVQSYVWLTGSIYGTNWEELFQFLPWVIIFIPLAFAFYKSLNLLALGDKVAAGLGLNIQLNRFLLMAISVALAGSAVSYAGGVAFIGLIAPHIARKMGGKSYSILIIYSVLSGGMIFMAADLLARTAFLPLDLPAGVFVSGIGAPFFIYLLYRNRNQF</sequence>
<feature type="transmembrane region" description="Helical" evidence="8">
    <location>
        <begin position="106"/>
        <end position="123"/>
    </location>
</feature>
<reference evidence="10" key="1">
    <citation type="journal article" date="2013" name="Genome Announc.">
        <title>Genome Sequence of Halanaerobium saccharolyticum subsp. saccharolyticum Strain DSM 6643T, a Halophilic Hydrogen-Producing Bacterium.</title>
        <authorList>
            <person name="Kivisto A."/>
            <person name="Larjo A."/>
            <person name="Ciranna A."/>
            <person name="Santala V."/>
            <person name="Roos C."/>
            <person name="Karp M."/>
        </authorList>
    </citation>
    <scope>NUCLEOTIDE SEQUENCE [LARGE SCALE GENOMIC DNA]</scope>
    <source>
        <strain evidence="10">DSM 6643</strain>
    </source>
</reference>
<evidence type="ECO:0000256" key="5">
    <source>
        <dbReference type="ARBA" id="ARBA00022692"/>
    </source>
</evidence>
<evidence type="ECO:0000313" key="10">
    <source>
        <dbReference type="Proteomes" id="UP000012063"/>
    </source>
</evidence>
<feature type="transmembrane region" description="Helical" evidence="8">
    <location>
        <begin position="323"/>
        <end position="340"/>
    </location>
</feature>
<feature type="transmembrane region" description="Helical" evidence="8">
    <location>
        <begin position="21"/>
        <end position="40"/>
    </location>
</feature>
<dbReference type="PANTHER" id="PTHR30472:SF24">
    <property type="entry name" value="FERRIC ENTEROBACTIN TRANSPORT SYSTEM PERMEASE PROTEIN FEPG"/>
    <property type="match status" value="1"/>
</dbReference>
<feature type="transmembrane region" description="Helical" evidence="8">
    <location>
        <begin position="163"/>
        <end position="196"/>
    </location>
</feature>
<accession>M5DZL9</accession>
<dbReference type="Gene3D" id="1.10.3470.10">
    <property type="entry name" value="ABC transporter involved in vitamin B12 uptake, BtuC"/>
    <property type="match status" value="1"/>
</dbReference>
<dbReference type="SUPFAM" id="SSF81345">
    <property type="entry name" value="ABC transporter involved in vitamin B12 uptake, BtuC"/>
    <property type="match status" value="1"/>
</dbReference>
<comment type="similarity">
    <text evidence="2">Belongs to the binding-protein-dependent transport system permease family. FecCD subfamily.</text>
</comment>
<evidence type="ECO:0000256" key="7">
    <source>
        <dbReference type="ARBA" id="ARBA00023136"/>
    </source>
</evidence>
<dbReference type="GO" id="GO:0033214">
    <property type="term" value="P:siderophore-iron import into cell"/>
    <property type="evidence" value="ECO:0007669"/>
    <property type="project" value="TreeGrafter"/>
</dbReference>
<dbReference type="PANTHER" id="PTHR30472">
    <property type="entry name" value="FERRIC ENTEROBACTIN TRANSPORT SYSTEM PERMEASE PROTEIN"/>
    <property type="match status" value="1"/>
</dbReference>
<keyword evidence="10" id="KW-1185">Reference proteome</keyword>
<keyword evidence="4" id="KW-1003">Cell membrane</keyword>
<keyword evidence="6 8" id="KW-1133">Transmembrane helix</keyword>
<comment type="caution">
    <text evidence="9">The sequence shown here is derived from an EMBL/GenBank/DDBJ whole genome shotgun (WGS) entry which is preliminary data.</text>
</comment>
<keyword evidence="3" id="KW-0813">Transport</keyword>
<evidence type="ECO:0000256" key="2">
    <source>
        <dbReference type="ARBA" id="ARBA00007935"/>
    </source>
</evidence>
<name>M5DZL9_9FIRM</name>